<gene>
    <name evidence="1" type="ORF">AFK24_17385</name>
</gene>
<dbReference type="AlphaFoldDB" id="A0A1C7Z3G5"/>
<dbReference type="InterPro" id="IPR013431">
    <property type="entry name" value="Delta_60_rpt"/>
</dbReference>
<dbReference type="SUPFAM" id="SSF63829">
    <property type="entry name" value="Calcium-dependent phosphotriesterase"/>
    <property type="match status" value="1"/>
</dbReference>
<evidence type="ECO:0000313" key="2">
    <source>
        <dbReference type="Proteomes" id="UP000093104"/>
    </source>
</evidence>
<sequence>MVINTEHRVAPGDVDISFGDGGKKILSFPGGNFVSVWGMALTPDGKILAVGSTNTNSFIIGRLTEDGAIDTAFGNGGALTGQFLGYPSVGRSIHSLNDGKLLVTGTHIASDQILPAASRLLSDGNFDPTFGEGGSFVFPPPGKSTDVAVNHRVKTSGSASTQSVILPDGKILIGHSLDDYGLLIRLTADGVLDTNFNGTGYATVRYPHGKTLITHVSSFRVTATGEVIVCGQAQLANNRFLGMLARYGADGRPDRSFGSQDSGFIGVEPAGRVLRVDDLVVDASGNIVCVGTLGLLGGQQAAITFGRMADGSPDPVFNNGEITELDLPVWSEWYSAAMSPLANTVLTTGITFDETYVNQGVIVGRYLKTGQLDKNFGRGKGCVFLDPGQEPRLIVQDESNVLICCILRLPGPIKEAVVMRLLN</sequence>
<evidence type="ECO:0008006" key="3">
    <source>
        <dbReference type="Google" id="ProtNLM"/>
    </source>
</evidence>
<proteinExistence type="predicted"/>
<accession>A0A1C7Z3G5</accession>
<dbReference type="EMBL" id="LGSI01000051">
    <property type="protein sequence ID" value="OCR23586.1"/>
    <property type="molecule type" value="Genomic_DNA"/>
</dbReference>
<organism evidence="1 2">
    <name type="scientific">Pseudomonas syringae</name>
    <dbReference type="NCBI Taxonomy" id="317"/>
    <lineage>
        <taxon>Bacteria</taxon>
        <taxon>Pseudomonadati</taxon>
        <taxon>Pseudomonadota</taxon>
        <taxon>Gammaproteobacteria</taxon>
        <taxon>Pseudomonadales</taxon>
        <taxon>Pseudomonadaceae</taxon>
        <taxon>Pseudomonas</taxon>
    </lineage>
</organism>
<evidence type="ECO:0000313" key="1">
    <source>
        <dbReference type="EMBL" id="OCR23586.1"/>
    </source>
</evidence>
<name>A0A1C7Z3G5_PSESX</name>
<reference evidence="1 2" key="1">
    <citation type="submission" date="2015-07" db="EMBL/GenBank/DDBJ databases">
        <title>Draft genome sequence of a diazotrophic, plant growth-promoting rhizobacterium of the Pseudomonas syringae complex.</title>
        <authorList>
            <person name="Patten C.L."/>
            <person name="Jeong H."/>
        </authorList>
    </citation>
    <scope>NUCLEOTIDE SEQUENCE [LARGE SCALE GENOMIC DNA]</scope>
    <source>
        <strain evidence="1 2">GR12-2</strain>
    </source>
</reference>
<dbReference type="NCBIfam" id="TIGR02608">
    <property type="entry name" value="delta_60_rpt"/>
    <property type="match status" value="4"/>
</dbReference>
<dbReference type="Proteomes" id="UP000093104">
    <property type="component" value="Unassembled WGS sequence"/>
</dbReference>
<dbReference type="OrthoDB" id="9805017at2"/>
<dbReference type="Pfam" id="PF17164">
    <property type="entry name" value="DUF5122"/>
    <property type="match status" value="3"/>
</dbReference>
<dbReference type="Gene3D" id="2.80.10.50">
    <property type="match status" value="2"/>
</dbReference>
<dbReference type="RefSeq" id="WP_065834404.1">
    <property type="nucleotide sequence ID" value="NZ_LGSI01000051.1"/>
</dbReference>
<protein>
    <recommendedName>
        <fullName evidence="3">Delta-60 repeat protein</fullName>
    </recommendedName>
</protein>
<comment type="caution">
    <text evidence="1">The sequence shown here is derived from an EMBL/GenBank/DDBJ whole genome shotgun (WGS) entry which is preliminary data.</text>
</comment>